<evidence type="ECO:0000259" key="2">
    <source>
        <dbReference type="Pfam" id="PF13649"/>
    </source>
</evidence>
<dbReference type="SUPFAM" id="SSF53335">
    <property type="entry name" value="S-adenosyl-L-methionine-dependent methyltransferases"/>
    <property type="match status" value="1"/>
</dbReference>
<organism evidence="3 4">
    <name type="scientific">Candidatus Nitronereus thalassa</name>
    <dbReference type="NCBI Taxonomy" id="3020898"/>
    <lineage>
        <taxon>Bacteria</taxon>
        <taxon>Pseudomonadati</taxon>
        <taxon>Nitrospirota</taxon>
        <taxon>Nitrospiria</taxon>
        <taxon>Nitrospirales</taxon>
        <taxon>Nitrospiraceae</taxon>
        <taxon>Candidatus Nitronereus</taxon>
    </lineage>
</organism>
<dbReference type="Proteomes" id="UP001250932">
    <property type="component" value="Unassembled WGS sequence"/>
</dbReference>
<dbReference type="CDD" id="cd02440">
    <property type="entry name" value="AdoMet_MTases"/>
    <property type="match status" value="1"/>
</dbReference>
<evidence type="ECO:0000313" key="4">
    <source>
        <dbReference type="Proteomes" id="UP001250932"/>
    </source>
</evidence>
<gene>
    <name evidence="3" type="ORF">PPG34_09725</name>
</gene>
<keyword evidence="4" id="KW-1185">Reference proteome</keyword>
<dbReference type="Gene3D" id="3.40.50.150">
    <property type="entry name" value="Vaccinia Virus protein VP39"/>
    <property type="match status" value="1"/>
</dbReference>
<reference evidence="3 4" key="1">
    <citation type="journal article" date="2023" name="ISME J.">
        <title>Cultivation and genomic characterization of novel and ubiquitous marine nitrite-oxidizing bacteria from the Nitrospirales.</title>
        <authorList>
            <person name="Mueller A.J."/>
            <person name="Daebeler A."/>
            <person name="Herbold C.W."/>
            <person name="Kirkegaard R.H."/>
            <person name="Daims H."/>
        </authorList>
    </citation>
    <scope>NUCLEOTIDE SEQUENCE [LARGE SCALE GENOMIC DNA]</scope>
    <source>
        <strain evidence="3 4">EB</strain>
    </source>
</reference>
<dbReference type="EMBL" id="JAQOUE010000001">
    <property type="protein sequence ID" value="MDT7042629.1"/>
    <property type="molecule type" value="Genomic_DNA"/>
</dbReference>
<sequence>MSALTSLIHRLFVRPSMVFRLLIVGSTFMMVSVVEAAPKDKERWDRKYGTEEYIFGKTPIAFLKKYLHLLPKGKALDIAMGEGRNGVFLAAQGFQVTGIDISETGLSKARTLAKEQGVSIETQVVDLETTELPANTYDVIICTYYLQRNLFPQIINALKPGGMVVVETYTVDHQKYRPRFPRQFLLEPNELLHHFKDLTVLQYQLQDDGQTAYASILAAKPKPVRH</sequence>
<dbReference type="InterPro" id="IPR041698">
    <property type="entry name" value="Methyltransf_25"/>
</dbReference>
<evidence type="ECO:0000313" key="3">
    <source>
        <dbReference type="EMBL" id="MDT7042629.1"/>
    </source>
</evidence>
<dbReference type="InterPro" id="IPR029063">
    <property type="entry name" value="SAM-dependent_MTases_sf"/>
</dbReference>
<feature type="domain" description="Methyltransferase" evidence="2">
    <location>
        <begin position="76"/>
        <end position="162"/>
    </location>
</feature>
<dbReference type="GO" id="GO:0008168">
    <property type="term" value="F:methyltransferase activity"/>
    <property type="evidence" value="ECO:0007669"/>
    <property type="project" value="UniProtKB-KW"/>
</dbReference>
<comment type="caution">
    <text evidence="3">The sequence shown here is derived from an EMBL/GenBank/DDBJ whole genome shotgun (WGS) entry which is preliminary data.</text>
</comment>
<dbReference type="Pfam" id="PF13649">
    <property type="entry name" value="Methyltransf_25"/>
    <property type="match status" value="1"/>
</dbReference>
<accession>A0ABU3K858</accession>
<dbReference type="GO" id="GO:0032259">
    <property type="term" value="P:methylation"/>
    <property type="evidence" value="ECO:0007669"/>
    <property type="project" value="UniProtKB-KW"/>
</dbReference>
<dbReference type="PANTHER" id="PTHR43861">
    <property type="entry name" value="TRANS-ACONITATE 2-METHYLTRANSFERASE-RELATED"/>
    <property type="match status" value="1"/>
</dbReference>
<keyword evidence="3" id="KW-0489">Methyltransferase</keyword>
<keyword evidence="1" id="KW-0808">Transferase</keyword>
<dbReference type="RefSeq" id="WP_313833065.1">
    <property type="nucleotide sequence ID" value="NZ_JAQOUE010000001.1"/>
</dbReference>
<name>A0ABU3K858_9BACT</name>
<evidence type="ECO:0000256" key="1">
    <source>
        <dbReference type="ARBA" id="ARBA00022679"/>
    </source>
</evidence>
<proteinExistence type="predicted"/>
<protein>
    <submittedName>
        <fullName evidence="3">Methyltransferase domain-containing protein</fullName>
    </submittedName>
</protein>
<dbReference type="PANTHER" id="PTHR43861:SF3">
    <property type="entry name" value="PUTATIVE (AFU_ORTHOLOGUE AFUA_2G14390)-RELATED"/>
    <property type="match status" value="1"/>
</dbReference>